<reference evidence="1" key="4">
    <citation type="submission" date="2024-09" db="EMBL/GenBank/DDBJ databases">
        <authorList>
            <person name="Sun Q."/>
            <person name="Mori K."/>
        </authorList>
    </citation>
    <scope>NUCLEOTIDE SEQUENCE</scope>
    <source>
        <strain evidence="1">KCTC 62575</strain>
    </source>
</reference>
<evidence type="ECO:0000313" key="3">
    <source>
        <dbReference type="Proteomes" id="UP000240957"/>
    </source>
</evidence>
<proteinExistence type="predicted"/>
<dbReference type="EMBL" id="JBHRSF010000016">
    <property type="protein sequence ID" value="MFC2995137.1"/>
    <property type="molecule type" value="Genomic_DNA"/>
</dbReference>
<keyword evidence="4" id="KW-1185">Reference proteome</keyword>
<protein>
    <submittedName>
        <fullName evidence="2">Uncharacterized protein</fullName>
    </submittedName>
</protein>
<reference evidence="4" key="3">
    <citation type="journal article" date="2019" name="Int. J. Syst. Evol. Microbiol.">
        <title>The Global Catalogue of Microorganisms (GCM) 10K type strain sequencing project: providing services to taxonomists for standard genome sequencing and annotation.</title>
        <authorList>
            <consortium name="The Broad Institute Genomics Platform"/>
            <consortium name="The Broad Institute Genome Sequencing Center for Infectious Disease"/>
            <person name="Wu L."/>
            <person name="Ma J."/>
        </authorList>
    </citation>
    <scope>NUCLEOTIDE SEQUENCE [LARGE SCALE GENOMIC DNA]</scope>
    <source>
        <strain evidence="4">KCTC 62575</strain>
    </source>
</reference>
<evidence type="ECO:0000313" key="4">
    <source>
        <dbReference type="Proteomes" id="UP001595455"/>
    </source>
</evidence>
<dbReference type="RefSeq" id="WP_107010358.1">
    <property type="nucleotide sequence ID" value="NZ_JBHRSF010000016.1"/>
</dbReference>
<dbReference type="AlphaFoldDB" id="A0A371YI88"/>
<dbReference type="EMBL" id="PYIX02000230">
    <property type="protein sequence ID" value="RFC81193.1"/>
    <property type="molecule type" value="Genomic_DNA"/>
</dbReference>
<reference evidence="1" key="1">
    <citation type="journal article" date="2014" name="Int. J. Syst. Evol. Microbiol.">
        <title>Complete genome of a new Firmicutes species belonging to the dominant human colonic microbiota ('Ruminococcus bicirculans') reveals two chromosomes and a selective capacity to utilize plant glucans.</title>
        <authorList>
            <consortium name="NISC Comparative Sequencing Program"/>
            <person name="Wegmann U."/>
            <person name="Louis P."/>
            <person name="Goesmann A."/>
            <person name="Henrissat B."/>
            <person name="Duncan S.H."/>
            <person name="Flint H.J."/>
        </authorList>
    </citation>
    <scope>NUCLEOTIDE SEQUENCE</scope>
    <source>
        <strain evidence="1">KCTC 62575</strain>
    </source>
</reference>
<dbReference type="Proteomes" id="UP000240957">
    <property type="component" value="Unassembled WGS sequence"/>
</dbReference>
<reference evidence="2 3" key="2">
    <citation type="submission" date="2018-08" db="EMBL/GenBank/DDBJ databases">
        <title>The draft genome of Acinetobacter sichuanensis strain WCHAc060041.</title>
        <authorList>
            <person name="Qin J."/>
            <person name="Feng Y."/>
            <person name="Zong Z."/>
        </authorList>
    </citation>
    <scope>NUCLEOTIDE SEQUENCE [LARGE SCALE GENOMIC DNA]</scope>
    <source>
        <strain evidence="2 3">WCHAc060041</strain>
    </source>
</reference>
<sequence length="83" mass="9317">MSDFDNAFNDVNKIIYKDCLVIPKGAILHLNNIPIRLSEDTRVNSNLSLLSEGFAYQDSLKGSNKAYSNPQITINEITAVEDW</sequence>
<gene>
    <name evidence="1" type="ORF">ACFODO_07600</name>
    <name evidence="2" type="ORF">C9E89_023180</name>
</gene>
<accession>A0A371YI88</accession>
<evidence type="ECO:0000313" key="2">
    <source>
        <dbReference type="EMBL" id="RFC81193.1"/>
    </source>
</evidence>
<comment type="caution">
    <text evidence="2">The sequence shown here is derived from an EMBL/GenBank/DDBJ whole genome shotgun (WGS) entry which is preliminary data.</text>
</comment>
<organism evidence="2 3">
    <name type="scientific">Acinetobacter sichuanensis</name>
    <dbReference type="NCBI Taxonomy" id="2136183"/>
    <lineage>
        <taxon>Bacteria</taxon>
        <taxon>Pseudomonadati</taxon>
        <taxon>Pseudomonadota</taxon>
        <taxon>Gammaproteobacteria</taxon>
        <taxon>Moraxellales</taxon>
        <taxon>Moraxellaceae</taxon>
        <taxon>Acinetobacter</taxon>
    </lineage>
</organism>
<evidence type="ECO:0000313" key="1">
    <source>
        <dbReference type="EMBL" id="MFC2995137.1"/>
    </source>
</evidence>
<name>A0A371YI88_9GAMM</name>
<dbReference type="Proteomes" id="UP001595455">
    <property type="component" value="Unassembled WGS sequence"/>
</dbReference>